<feature type="domain" description="C-type lectin" evidence="2">
    <location>
        <begin position="133"/>
        <end position="239"/>
    </location>
</feature>
<sequence length="239" mass="27111">MDEAVFVIFLLPGFCVPSFSLSEYYLINDARTWYEAKNYCTSHYTAMAHIQNTEDVQRMMNIQASFRNYKAWIGLYGGVSEWNWVDGTAATFVFWDDGEPDNVDANEFCVAVDYNGYWNDRDCSETKPHVCHFGGAGFLASSLKRSWTESKTLCEQQGGTLAIIPDNAINVMVKNRFPGFGEAWIGLRRHPMNFWYWSESGVNYAFTNWQYGQPDNPNVTGSCAAALSYGSWTDEPCNA</sequence>
<proteinExistence type="predicted"/>
<name>A0A5J5DEZ2_9PERO</name>
<feature type="domain" description="C-type lectin" evidence="2">
    <location>
        <begin position="19"/>
        <end position="132"/>
    </location>
</feature>
<dbReference type="Proteomes" id="UP000327493">
    <property type="component" value="Chromosome 6"/>
</dbReference>
<accession>A0A5J5DEZ2</accession>
<dbReference type="PANTHER" id="PTHR45784">
    <property type="entry name" value="C-TYPE LECTIN DOMAIN FAMILY 20 MEMBER A-RELATED"/>
    <property type="match status" value="1"/>
</dbReference>
<evidence type="ECO:0000313" key="3">
    <source>
        <dbReference type="EMBL" id="KAA8591874.1"/>
    </source>
</evidence>
<feature type="chain" id="PRO_5023909548" description="C-type lectin domain-containing protein" evidence="1">
    <location>
        <begin position="21"/>
        <end position="239"/>
    </location>
</feature>
<dbReference type="PANTHER" id="PTHR45784:SF3">
    <property type="entry name" value="C-TYPE LECTIN DOMAIN FAMILY 4 MEMBER K-LIKE-RELATED"/>
    <property type="match status" value="1"/>
</dbReference>
<dbReference type="Gene3D" id="3.10.100.10">
    <property type="entry name" value="Mannose-Binding Protein A, subunit A"/>
    <property type="match status" value="2"/>
</dbReference>
<feature type="signal peptide" evidence="1">
    <location>
        <begin position="1"/>
        <end position="20"/>
    </location>
</feature>
<dbReference type="EMBL" id="VOFY01000006">
    <property type="protein sequence ID" value="KAA8591874.1"/>
    <property type="molecule type" value="Genomic_DNA"/>
</dbReference>
<dbReference type="InterPro" id="IPR016187">
    <property type="entry name" value="CTDL_fold"/>
</dbReference>
<dbReference type="AlphaFoldDB" id="A0A5J5DEZ2"/>
<dbReference type="PROSITE" id="PS50041">
    <property type="entry name" value="C_TYPE_LECTIN_2"/>
    <property type="match status" value="2"/>
</dbReference>
<comment type="caution">
    <text evidence="3">The sequence shown here is derived from an EMBL/GenBank/DDBJ whole genome shotgun (WGS) entry which is preliminary data.</text>
</comment>
<keyword evidence="4" id="KW-1185">Reference proteome</keyword>
<feature type="non-terminal residue" evidence="3">
    <location>
        <position position="239"/>
    </location>
</feature>
<keyword evidence="1" id="KW-0732">Signal</keyword>
<evidence type="ECO:0000313" key="4">
    <source>
        <dbReference type="Proteomes" id="UP000327493"/>
    </source>
</evidence>
<evidence type="ECO:0000256" key="1">
    <source>
        <dbReference type="SAM" id="SignalP"/>
    </source>
</evidence>
<protein>
    <recommendedName>
        <fullName evidence="2">C-type lectin domain-containing protein</fullName>
    </recommendedName>
</protein>
<dbReference type="InterPro" id="IPR001304">
    <property type="entry name" value="C-type_lectin-like"/>
</dbReference>
<dbReference type="InterPro" id="IPR016186">
    <property type="entry name" value="C-type_lectin-like/link_sf"/>
</dbReference>
<dbReference type="CDD" id="cd00037">
    <property type="entry name" value="CLECT"/>
    <property type="match status" value="1"/>
</dbReference>
<evidence type="ECO:0000259" key="2">
    <source>
        <dbReference type="PROSITE" id="PS50041"/>
    </source>
</evidence>
<reference evidence="3 4" key="1">
    <citation type="submission" date="2019-08" db="EMBL/GenBank/DDBJ databases">
        <title>A chromosome-level genome assembly, high-density linkage maps, and genome scans reveal the genomic architecture of hybrid incompatibilities underlying speciation via character displacement in darters (Percidae: Etheostominae).</title>
        <authorList>
            <person name="Moran R.L."/>
            <person name="Catchen J.M."/>
            <person name="Fuller R.C."/>
        </authorList>
    </citation>
    <scope>NUCLEOTIDE SEQUENCE [LARGE SCALE GENOMIC DNA]</scope>
    <source>
        <strain evidence="3">EspeVRDwgs_2016</strain>
        <tissue evidence="3">Muscle</tissue>
    </source>
</reference>
<dbReference type="Pfam" id="PF00059">
    <property type="entry name" value="Lectin_C"/>
    <property type="match status" value="2"/>
</dbReference>
<dbReference type="SMART" id="SM00034">
    <property type="entry name" value="CLECT"/>
    <property type="match status" value="2"/>
</dbReference>
<organism evidence="3 4">
    <name type="scientific">Etheostoma spectabile</name>
    <name type="common">orangethroat darter</name>
    <dbReference type="NCBI Taxonomy" id="54343"/>
    <lineage>
        <taxon>Eukaryota</taxon>
        <taxon>Metazoa</taxon>
        <taxon>Chordata</taxon>
        <taxon>Craniata</taxon>
        <taxon>Vertebrata</taxon>
        <taxon>Euteleostomi</taxon>
        <taxon>Actinopterygii</taxon>
        <taxon>Neopterygii</taxon>
        <taxon>Teleostei</taxon>
        <taxon>Neoteleostei</taxon>
        <taxon>Acanthomorphata</taxon>
        <taxon>Eupercaria</taxon>
        <taxon>Perciformes</taxon>
        <taxon>Percoidei</taxon>
        <taxon>Percidae</taxon>
        <taxon>Etheostomatinae</taxon>
        <taxon>Etheostoma</taxon>
    </lineage>
</organism>
<gene>
    <name evidence="3" type="ORF">FQN60_017248</name>
</gene>
<dbReference type="SUPFAM" id="SSF56436">
    <property type="entry name" value="C-type lectin-like"/>
    <property type="match status" value="2"/>
</dbReference>